<gene>
    <name evidence="2" type="ORF">A4Z71_01725</name>
</gene>
<dbReference type="PANTHER" id="PTHR34404">
    <property type="entry name" value="REGULATORY PROTEIN, FMDB FAMILY"/>
    <property type="match status" value="1"/>
</dbReference>
<dbReference type="InterPro" id="IPR013429">
    <property type="entry name" value="Regulatory_FmdB_Zinc_ribbon"/>
</dbReference>
<dbReference type="AlphaFoldDB" id="A0A1D9DY69"/>
<proteinExistence type="predicted"/>
<evidence type="ECO:0000313" key="3">
    <source>
        <dbReference type="Proteomes" id="UP000243784"/>
    </source>
</evidence>
<dbReference type="RefSeq" id="WP_070954259.1">
    <property type="nucleotide sequence ID" value="NZ_CP015208.1"/>
</dbReference>
<dbReference type="OrthoDB" id="9813321at2"/>
<dbReference type="Proteomes" id="UP000243784">
    <property type="component" value="Chromosome"/>
</dbReference>
<dbReference type="PANTHER" id="PTHR34404:SF2">
    <property type="entry name" value="CONSERVED SERINE RICH PROTEIN"/>
    <property type="match status" value="1"/>
</dbReference>
<dbReference type="KEGG" id="rpla:A4Z71_01725"/>
<name>A0A1D9DY69_9MICO</name>
<accession>A0A1D9DY69</accession>
<dbReference type="NCBIfam" id="TIGR02605">
    <property type="entry name" value="CxxC_CxxC_SSSS"/>
    <property type="match status" value="1"/>
</dbReference>
<dbReference type="Pfam" id="PF09723">
    <property type="entry name" value="Zn_ribbon_8"/>
    <property type="match status" value="1"/>
</dbReference>
<protein>
    <submittedName>
        <fullName evidence="2">FmdB family transcriptional regulator</fullName>
    </submittedName>
</protein>
<dbReference type="SMART" id="SM00834">
    <property type="entry name" value="CxxC_CXXC_SSSS"/>
    <property type="match status" value="1"/>
</dbReference>
<dbReference type="STRING" id="535712.A4Z71_01725"/>
<evidence type="ECO:0000313" key="2">
    <source>
        <dbReference type="EMBL" id="AOY55747.1"/>
    </source>
</evidence>
<evidence type="ECO:0000259" key="1">
    <source>
        <dbReference type="SMART" id="SM00834"/>
    </source>
</evidence>
<reference evidence="2 3" key="1">
    <citation type="journal article" date="2016" name="Biochim. Biophys. Acta">
        <title>Photochemical characterization of actinorhodopsin and its functional existence in the natural host.</title>
        <authorList>
            <person name="Nakamura S."/>
            <person name="Kikukawa T."/>
            <person name="Tamogami J."/>
            <person name="Kamiya M."/>
            <person name="Aizawa T."/>
            <person name="Hahn M.W."/>
            <person name="Ihara K."/>
            <person name="Kamo N."/>
            <person name="Demura M."/>
        </authorList>
    </citation>
    <scope>NUCLEOTIDE SEQUENCE [LARGE SCALE GENOMIC DNA]</scope>
    <source>
        <strain evidence="2 3">MWH-Dar1</strain>
    </source>
</reference>
<feature type="domain" description="Putative regulatory protein FmdB zinc ribbon" evidence="1">
    <location>
        <begin position="1"/>
        <end position="41"/>
    </location>
</feature>
<sequence length="69" mass="7426">MPTYTYACKSCSEQFDVQQSFTDEALTKCPKCEGELRKVFGQVGVTFKGSGFYKTDSASSSNSSSGSNS</sequence>
<keyword evidence="3" id="KW-1185">Reference proteome</keyword>
<dbReference type="EMBL" id="CP015208">
    <property type="protein sequence ID" value="AOY55747.1"/>
    <property type="molecule type" value="Genomic_DNA"/>
</dbReference>
<organism evidence="2 3">
    <name type="scientific">Candidatus Rhodoluna planktonica</name>
    <dbReference type="NCBI Taxonomy" id="535712"/>
    <lineage>
        <taxon>Bacteria</taxon>
        <taxon>Bacillati</taxon>
        <taxon>Actinomycetota</taxon>
        <taxon>Actinomycetes</taxon>
        <taxon>Micrococcales</taxon>
        <taxon>Microbacteriaceae</taxon>
        <taxon>Luna cluster</taxon>
        <taxon>Luna-1 subcluster</taxon>
        <taxon>Rhodoluna</taxon>
    </lineage>
</organism>